<comment type="subcellular location">
    <subcellularLocation>
        <location evidence="1">Cell inner membrane</location>
        <topology evidence="1">Multi-pass membrane protein</topology>
    </subcellularLocation>
    <subcellularLocation>
        <location evidence="11">Cell membrane</location>
        <topology evidence="11">Multi-pass membrane protein</topology>
    </subcellularLocation>
</comment>
<dbReference type="Gene3D" id="1.10.3720.10">
    <property type="entry name" value="MetI-like"/>
    <property type="match status" value="1"/>
</dbReference>
<keyword evidence="7 11" id="KW-1133">Transmembrane helix</keyword>
<evidence type="ECO:0000256" key="3">
    <source>
        <dbReference type="ARBA" id="ARBA00022448"/>
    </source>
</evidence>
<evidence type="ECO:0000256" key="10">
    <source>
        <dbReference type="ARBA" id="ARBA00039580"/>
    </source>
</evidence>
<evidence type="ECO:0000313" key="13">
    <source>
        <dbReference type="EMBL" id="MQT14906.1"/>
    </source>
</evidence>
<feature type="transmembrane region" description="Helical" evidence="11">
    <location>
        <begin position="12"/>
        <end position="31"/>
    </location>
</feature>
<name>A0A6A7Y7T1_9HYPH</name>
<comment type="function">
    <text evidence="9">Required for the activity of the bacterial periplasmic transport system of putrescine and spermidine.</text>
</comment>
<keyword evidence="14" id="KW-1185">Reference proteome</keyword>
<dbReference type="AlphaFoldDB" id="A0A6A7Y7T1"/>
<dbReference type="PANTHER" id="PTHR43848:SF5">
    <property type="entry name" value="SPERMIDINE_PUTRESCINE TRANSPORT SYSTEM PERMEASE PROTEIN POTC"/>
    <property type="match status" value="1"/>
</dbReference>
<accession>A0A6A7Y7T1</accession>
<dbReference type="SUPFAM" id="SSF161098">
    <property type="entry name" value="MetI-like"/>
    <property type="match status" value="1"/>
</dbReference>
<organism evidence="13 14">
    <name type="scientific">Segnochrobactrum spirostomi</name>
    <dbReference type="NCBI Taxonomy" id="2608987"/>
    <lineage>
        <taxon>Bacteria</taxon>
        <taxon>Pseudomonadati</taxon>
        <taxon>Pseudomonadota</taxon>
        <taxon>Alphaproteobacteria</taxon>
        <taxon>Hyphomicrobiales</taxon>
        <taxon>Segnochrobactraceae</taxon>
        <taxon>Segnochrobactrum</taxon>
    </lineage>
</organism>
<dbReference type="InterPro" id="IPR035906">
    <property type="entry name" value="MetI-like_sf"/>
</dbReference>
<dbReference type="EMBL" id="VWNA01000002">
    <property type="protein sequence ID" value="MQT14906.1"/>
    <property type="molecule type" value="Genomic_DNA"/>
</dbReference>
<evidence type="ECO:0000256" key="11">
    <source>
        <dbReference type="RuleBase" id="RU363032"/>
    </source>
</evidence>
<dbReference type="Pfam" id="PF00528">
    <property type="entry name" value="BPD_transp_1"/>
    <property type="match status" value="1"/>
</dbReference>
<evidence type="ECO:0000256" key="2">
    <source>
        <dbReference type="ARBA" id="ARBA00007069"/>
    </source>
</evidence>
<dbReference type="InterPro" id="IPR000515">
    <property type="entry name" value="MetI-like"/>
</dbReference>
<keyword evidence="5" id="KW-0997">Cell inner membrane</keyword>
<proteinExistence type="inferred from homology"/>
<sequence length="264" mass="28286">MFVARALSPTILVLAYVFLFAPLVVLIAYSFNAGRSTVVWSGFSFKWYEAVFADRNLGRAFWVSVMVAVVSASASTIVGTLAALALGRRRFLGAAFFSTLLTAPLVLPEIVMAVGLLVFMVATGLGLGYGSMIAGHILVTIPFTTLIVRAATAALDHRLDEAAADLGANDWQVFTRVTMPLLAPSIMTAFLLAATLSFDNFVMSTFTAGVGTTPLPIHIYSMLKLGITPQINALGTLMVAFNVAIILVVMTRYLALTFNKKPDH</sequence>
<evidence type="ECO:0000259" key="12">
    <source>
        <dbReference type="PROSITE" id="PS50928"/>
    </source>
</evidence>
<dbReference type="GO" id="GO:0055085">
    <property type="term" value="P:transmembrane transport"/>
    <property type="evidence" value="ECO:0007669"/>
    <property type="project" value="InterPro"/>
</dbReference>
<feature type="transmembrane region" description="Helical" evidence="11">
    <location>
        <begin position="201"/>
        <end position="221"/>
    </location>
</feature>
<keyword evidence="4" id="KW-1003">Cell membrane</keyword>
<keyword evidence="6 11" id="KW-0812">Transmembrane</keyword>
<evidence type="ECO:0000256" key="1">
    <source>
        <dbReference type="ARBA" id="ARBA00004429"/>
    </source>
</evidence>
<feature type="transmembrane region" description="Helical" evidence="11">
    <location>
        <begin position="173"/>
        <end position="195"/>
    </location>
</feature>
<protein>
    <recommendedName>
        <fullName evidence="10">Spermidine/putrescine transport system permease protein PotC</fullName>
    </recommendedName>
</protein>
<dbReference type="InterPro" id="IPR051789">
    <property type="entry name" value="Bact_Polyamine_Transport"/>
</dbReference>
<comment type="similarity">
    <text evidence="2">Belongs to the binding-protein-dependent transport system permease family. CysTW subfamily.</text>
</comment>
<evidence type="ECO:0000256" key="7">
    <source>
        <dbReference type="ARBA" id="ARBA00022989"/>
    </source>
</evidence>
<evidence type="ECO:0000256" key="6">
    <source>
        <dbReference type="ARBA" id="ARBA00022692"/>
    </source>
</evidence>
<feature type="transmembrane region" description="Helical" evidence="11">
    <location>
        <begin position="91"/>
        <end position="121"/>
    </location>
</feature>
<dbReference type="PANTHER" id="PTHR43848">
    <property type="entry name" value="PUTRESCINE TRANSPORT SYSTEM PERMEASE PROTEIN POTI"/>
    <property type="match status" value="1"/>
</dbReference>
<dbReference type="PROSITE" id="PS50928">
    <property type="entry name" value="ABC_TM1"/>
    <property type="match status" value="1"/>
</dbReference>
<dbReference type="Proteomes" id="UP000332515">
    <property type="component" value="Unassembled WGS sequence"/>
</dbReference>
<evidence type="ECO:0000256" key="4">
    <source>
        <dbReference type="ARBA" id="ARBA00022475"/>
    </source>
</evidence>
<evidence type="ECO:0000256" key="9">
    <source>
        <dbReference type="ARBA" id="ARBA00037216"/>
    </source>
</evidence>
<evidence type="ECO:0000256" key="8">
    <source>
        <dbReference type="ARBA" id="ARBA00023136"/>
    </source>
</evidence>
<keyword evidence="3 11" id="KW-0813">Transport</keyword>
<feature type="domain" description="ABC transmembrane type-1" evidence="12">
    <location>
        <begin position="61"/>
        <end position="249"/>
    </location>
</feature>
<keyword evidence="8 11" id="KW-0472">Membrane</keyword>
<reference evidence="13 14" key="1">
    <citation type="submission" date="2019-09" db="EMBL/GenBank/DDBJ databases">
        <title>Segnochrobactrum spirostomi gen. nov., sp. nov., isolated from the ciliate Spirostomum cf. yagiui and description of a novel family, Segnochrobactraceae fam. nov. within the order Rhizobiales of the class Alphaproteobacteria.</title>
        <authorList>
            <person name="Akter S."/>
            <person name="Shazib S.U.A."/>
            <person name="Shin M.K."/>
        </authorList>
    </citation>
    <scope>NUCLEOTIDE SEQUENCE [LARGE SCALE GENOMIC DNA]</scope>
    <source>
        <strain evidence="13 14">Sp-1</strain>
    </source>
</reference>
<dbReference type="GO" id="GO:0005886">
    <property type="term" value="C:plasma membrane"/>
    <property type="evidence" value="ECO:0007669"/>
    <property type="project" value="UniProtKB-SubCell"/>
</dbReference>
<evidence type="ECO:0000256" key="5">
    <source>
        <dbReference type="ARBA" id="ARBA00022519"/>
    </source>
</evidence>
<dbReference type="CDD" id="cd06261">
    <property type="entry name" value="TM_PBP2"/>
    <property type="match status" value="1"/>
</dbReference>
<evidence type="ECO:0000313" key="14">
    <source>
        <dbReference type="Proteomes" id="UP000332515"/>
    </source>
</evidence>
<feature type="transmembrane region" description="Helical" evidence="11">
    <location>
        <begin position="233"/>
        <end position="255"/>
    </location>
</feature>
<feature type="transmembrane region" description="Helical" evidence="11">
    <location>
        <begin position="61"/>
        <end position="84"/>
    </location>
</feature>
<gene>
    <name evidence="13" type="ORF">F0357_20070</name>
</gene>
<comment type="caution">
    <text evidence="13">The sequence shown here is derived from an EMBL/GenBank/DDBJ whole genome shotgun (WGS) entry which is preliminary data.</text>
</comment>